<protein>
    <recommendedName>
        <fullName evidence="2">YdbS-like PH domain-containing protein</fullName>
    </recommendedName>
</protein>
<evidence type="ECO:0000313" key="3">
    <source>
        <dbReference type="EMBL" id="AXA85180.1"/>
    </source>
</evidence>
<dbReference type="Pfam" id="PF03703">
    <property type="entry name" value="bPH_2"/>
    <property type="match status" value="1"/>
</dbReference>
<evidence type="ECO:0000259" key="2">
    <source>
        <dbReference type="Pfam" id="PF03703"/>
    </source>
</evidence>
<dbReference type="PANTHER" id="PTHR34473:SF3">
    <property type="entry name" value="TRANSMEMBRANE PROTEIN-RELATED"/>
    <property type="match status" value="1"/>
</dbReference>
<dbReference type="OrthoDB" id="1750577at2"/>
<gene>
    <name evidence="3" type="ORF">DCD74_11250</name>
</gene>
<feature type="transmembrane region" description="Helical" evidence="1">
    <location>
        <begin position="30"/>
        <end position="51"/>
    </location>
</feature>
<evidence type="ECO:0000313" key="4">
    <source>
        <dbReference type="Proteomes" id="UP000251842"/>
    </source>
</evidence>
<dbReference type="KEGG" id="lue:DCD74_11250"/>
<dbReference type="AlphaFoldDB" id="A0A344J820"/>
<feature type="domain" description="YdbS-like PH" evidence="2">
    <location>
        <begin position="82"/>
        <end position="158"/>
    </location>
</feature>
<dbReference type="RefSeq" id="WP_112927391.1">
    <property type="nucleotide sequence ID" value="NZ_CP029556.1"/>
</dbReference>
<dbReference type="Proteomes" id="UP000251842">
    <property type="component" value="Chromosome"/>
</dbReference>
<evidence type="ECO:0000256" key="1">
    <source>
        <dbReference type="SAM" id="Phobius"/>
    </source>
</evidence>
<keyword evidence="1" id="KW-1133">Transmembrane helix</keyword>
<dbReference type="EMBL" id="CP029556">
    <property type="protein sequence ID" value="AXA85180.1"/>
    <property type="molecule type" value="Genomic_DNA"/>
</dbReference>
<keyword evidence="1" id="KW-0472">Membrane</keyword>
<organism evidence="3 4">
    <name type="scientific">Solilutibacter oculi</name>
    <dbReference type="NCBI Taxonomy" id="2698682"/>
    <lineage>
        <taxon>Bacteria</taxon>
        <taxon>Pseudomonadati</taxon>
        <taxon>Pseudomonadota</taxon>
        <taxon>Gammaproteobacteria</taxon>
        <taxon>Lysobacterales</taxon>
        <taxon>Lysobacteraceae</taxon>
        <taxon>Solilutibacter</taxon>
    </lineage>
</organism>
<sequence length="169" mass="18467">MPAETLSVVHPDVWQPLPARGRPLFRLSHAIGFGFVGLGVGIGAGVLAHAMHDTPVWIGPLAGIVLGALFGARLGGRRHGYYRWKLDEDGFAVRKGQLWQSETHVPTTRVQHLDVKRGPLERARDLATLVVHTAGTQQHSVSLPCLDAQDAEALRTQLARRIEPARDDD</sequence>
<keyword evidence="4" id="KW-1185">Reference proteome</keyword>
<reference evidence="4" key="1">
    <citation type="submission" date="2018-05" db="EMBL/GenBank/DDBJ databases">
        <title>Luteimonas pekinense sp. nov., isolated from human Meibomian gland secretions, Beijing, China.</title>
        <authorList>
            <person name="Wen T."/>
            <person name="Bai H."/>
            <person name="Lv H."/>
        </authorList>
    </citation>
    <scope>NUCLEOTIDE SEQUENCE [LARGE SCALE GENOMIC DNA]</scope>
    <source>
        <strain evidence="4">83-4</strain>
    </source>
</reference>
<dbReference type="PANTHER" id="PTHR34473">
    <property type="entry name" value="UPF0699 TRANSMEMBRANE PROTEIN YDBS"/>
    <property type="match status" value="1"/>
</dbReference>
<name>A0A344J820_9GAMM</name>
<accession>A0A344J820</accession>
<dbReference type="InterPro" id="IPR005182">
    <property type="entry name" value="YdbS-like_PH"/>
</dbReference>
<feature type="transmembrane region" description="Helical" evidence="1">
    <location>
        <begin position="57"/>
        <end position="76"/>
    </location>
</feature>
<keyword evidence="1" id="KW-0812">Transmembrane</keyword>
<proteinExistence type="predicted"/>